<evidence type="ECO:0000256" key="2">
    <source>
        <dbReference type="SAM" id="MobiDB-lite"/>
    </source>
</evidence>
<evidence type="ECO:0000313" key="4">
    <source>
        <dbReference type="EMBL" id="MDR6535555.1"/>
    </source>
</evidence>
<dbReference type="EMBL" id="JAVDRF010000002">
    <property type="protein sequence ID" value="MDR6535555.1"/>
    <property type="molecule type" value="Genomic_DNA"/>
</dbReference>
<gene>
    <name evidence="4" type="ORF">J2739_001315</name>
</gene>
<dbReference type="PRINTS" id="PR00411">
    <property type="entry name" value="PNDRDTASEI"/>
</dbReference>
<keyword evidence="1" id="KW-0560">Oxidoreductase</keyword>
<proteinExistence type="predicted"/>
<dbReference type="PANTHER" id="PTHR43539:SF91">
    <property type="entry name" value="FAD-DEPENDENT URATE HYDROXYLASE"/>
    <property type="match status" value="1"/>
</dbReference>
<keyword evidence="5" id="KW-1185">Reference proteome</keyword>
<evidence type="ECO:0000259" key="3">
    <source>
        <dbReference type="Pfam" id="PF07992"/>
    </source>
</evidence>
<dbReference type="InterPro" id="IPR050982">
    <property type="entry name" value="Auxin_biosynth/cation_transpt"/>
</dbReference>
<dbReference type="Proteomes" id="UP001184230">
    <property type="component" value="Unassembled WGS sequence"/>
</dbReference>
<evidence type="ECO:0000313" key="5">
    <source>
        <dbReference type="Proteomes" id="UP001184230"/>
    </source>
</evidence>
<comment type="caution">
    <text evidence="4">The sequence shown here is derived from an EMBL/GenBank/DDBJ whole genome shotgun (WGS) entry which is preliminary data.</text>
</comment>
<dbReference type="InterPro" id="IPR023753">
    <property type="entry name" value="FAD/NAD-binding_dom"/>
</dbReference>
<dbReference type="SUPFAM" id="SSF51905">
    <property type="entry name" value="FAD/NAD(P)-binding domain"/>
    <property type="match status" value="1"/>
</dbReference>
<dbReference type="Gene3D" id="3.50.50.60">
    <property type="entry name" value="FAD/NAD(P)-binding domain"/>
    <property type="match status" value="1"/>
</dbReference>
<dbReference type="InterPro" id="IPR036188">
    <property type="entry name" value="FAD/NAD-bd_sf"/>
</dbReference>
<name>A0ABU1NAS7_9BURK</name>
<evidence type="ECO:0000256" key="1">
    <source>
        <dbReference type="ARBA" id="ARBA00023002"/>
    </source>
</evidence>
<reference evidence="4 5" key="1">
    <citation type="submission" date="2023-07" db="EMBL/GenBank/DDBJ databases">
        <title>Sorghum-associated microbial communities from plants grown in Nebraska, USA.</title>
        <authorList>
            <person name="Schachtman D."/>
        </authorList>
    </citation>
    <scope>NUCLEOTIDE SEQUENCE [LARGE SCALE GENOMIC DNA]</scope>
    <source>
        <strain evidence="4 5">DS1781</strain>
    </source>
</reference>
<dbReference type="PRINTS" id="PR00368">
    <property type="entry name" value="FADPNR"/>
</dbReference>
<protein>
    <submittedName>
        <fullName evidence="4">Cation diffusion facilitator CzcD-associated flavoprotein CzcO</fullName>
    </submittedName>
</protein>
<accession>A0ABU1NAS7</accession>
<dbReference type="PANTHER" id="PTHR43539">
    <property type="entry name" value="FLAVIN-BINDING MONOOXYGENASE-LIKE PROTEIN (AFU_ORTHOLOGUE AFUA_4G09220)"/>
    <property type="match status" value="1"/>
</dbReference>
<feature type="compositionally biased region" description="Basic and acidic residues" evidence="2">
    <location>
        <begin position="110"/>
        <end position="119"/>
    </location>
</feature>
<dbReference type="Pfam" id="PF07992">
    <property type="entry name" value="Pyr_redox_2"/>
    <property type="match status" value="1"/>
</dbReference>
<organism evidence="4 5">
    <name type="scientific">Variovorax soli</name>
    <dbReference type="NCBI Taxonomy" id="376815"/>
    <lineage>
        <taxon>Bacteria</taxon>
        <taxon>Pseudomonadati</taxon>
        <taxon>Pseudomonadota</taxon>
        <taxon>Betaproteobacteria</taxon>
        <taxon>Burkholderiales</taxon>
        <taxon>Comamonadaceae</taxon>
        <taxon>Variovorax</taxon>
    </lineage>
</organism>
<sequence length="638" mass="68954">MRRSSAADFKPFEAWTLPAKAIVRTAGRVATGRFADASGDLDAAAKACEEAIAMQASLSYALLVPPGTSIARRGPAAARQARRGAAGLQGIRVRNSGWALVRLAEVERRRGDAVRDNRPSGRSLPGRQASGARETTPLMTAAPIYALPLPPAGLAALEQRLAGDLECLGWPARPWMRERQHDGAEVLDVAIVGAGQAGLAAAAALAQQGIRAVVFDRAREGFEGPWATTARMETLRSPKELTGPALGLPALTFRAWFEARFGAEAWALLDKIPRLQWMDYLRWYRRVMAVDVRNETTVTAFHPRADAMVRLALQTPEGARSVLARRVVLATGRDGLGGPAVPSFVAGLPPSAWAHSSDDMDYARLNGLRVGVIGAGASAMDSAATALEAGARSVDLLIRRDDLPRVNKGKGAGSPGLTHGHYDLPDEHKWRVRHYINRQSVPPPRGSTLRVSRHPGARFHFGCPILDVAWQADDRALRVSTPRGEFEFDFLIVSTGFKVDWGSRPEFAAIAPHVRAWKERFTPPPGEEDTELADSPDLGPAFELQERVAGACPGLDRIHCFCYPAAMSHGTVSGDIPAISEGARRLAGGIASLFYREDFEYHFARLEAFDEPELMGDEWVPAAPADANPGEPLRRTAS</sequence>
<feature type="region of interest" description="Disordered" evidence="2">
    <location>
        <begin position="110"/>
        <end position="133"/>
    </location>
</feature>
<feature type="domain" description="FAD/NAD(P)-binding" evidence="3">
    <location>
        <begin position="188"/>
        <end position="403"/>
    </location>
</feature>